<accession>A0AAU7BQE4</accession>
<evidence type="ECO:0000313" key="1">
    <source>
        <dbReference type="EMBL" id="XBG60298.1"/>
    </source>
</evidence>
<evidence type="ECO:0008006" key="2">
    <source>
        <dbReference type="Google" id="ProtNLM"/>
    </source>
</evidence>
<dbReference type="EMBL" id="CP157199">
    <property type="protein sequence ID" value="XBG60298.1"/>
    <property type="molecule type" value="Genomic_DNA"/>
</dbReference>
<dbReference type="AlphaFoldDB" id="A0AAU7BQE4"/>
<proteinExistence type="predicted"/>
<gene>
    <name evidence="1" type="ORF">ABGB03_10570</name>
</gene>
<dbReference type="PROSITE" id="PS51257">
    <property type="entry name" value="PROKAR_LIPOPROTEIN"/>
    <property type="match status" value="1"/>
</dbReference>
<dbReference type="Gene3D" id="2.60.40.10">
    <property type="entry name" value="Immunoglobulins"/>
    <property type="match status" value="1"/>
</dbReference>
<organism evidence="1">
    <name type="scientific">Pontimicrobium sp. SW4</name>
    <dbReference type="NCBI Taxonomy" id="3153519"/>
    <lineage>
        <taxon>Bacteria</taxon>
        <taxon>Pseudomonadati</taxon>
        <taxon>Bacteroidota</taxon>
        <taxon>Flavobacteriia</taxon>
        <taxon>Flavobacteriales</taxon>
        <taxon>Flavobacteriaceae</taxon>
        <taxon>Pontimicrobium</taxon>
    </lineage>
</organism>
<dbReference type="InterPro" id="IPR013783">
    <property type="entry name" value="Ig-like_fold"/>
</dbReference>
<protein>
    <recommendedName>
        <fullName evidence="2">SusE outer membrane protein domain-containing protein</fullName>
    </recommendedName>
</protein>
<name>A0AAU7BQE4_9FLAO</name>
<reference evidence="1" key="1">
    <citation type="submission" date="2024-05" db="EMBL/GenBank/DDBJ databases">
        <title>Pontimicrobium maritimus sp. nov., isolated form sea water.</title>
        <authorList>
            <person name="Muhammad N."/>
            <person name="Vuong T.Q."/>
            <person name="Han H.L."/>
            <person name="Kim S.-G."/>
        </authorList>
    </citation>
    <scope>NUCLEOTIDE SEQUENCE</scope>
    <source>
        <strain evidence="1">SW4</strain>
    </source>
</reference>
<dbReference type="RefSeq" id="WP_347922482.1">
    <property type="nucleotide sequence ID" value="NZ_CP157199.1"/>
</dbReference>
<sequence length="119" mass="13230">MKKTVILIMMLVGFIACDDILEVENISSAAVVILAPANDVVIDTTAVTFTWEALEGAERYQLQIAKPTFEDAQQIVKDTTITNTNVLVILENGDFQWRVKGINSAYQSKFTINSFTINE</sequence>